<keyword evidence="1" id="KW-0210">Decarboxylase</keyword>
<feature type="domain" description="L-tryptophan decarboxylase PsiD-like" evidence="3">
    <location>
        <begin position="45"/>
        <end position="183"/>
    </location>
</feature>
<dbReference type="EMBL" id="LAYC01000001">
    <property type="protein sequence ID" value="KYK58938.1"/>
    <property type="molecule type" value="Genomic_DNA"/>
</dbReference>
<dbReference type="PANTHER" id="PTHR10067">
    <property type="entry name" value="PHOSPHATIDYLSERINE DECARBOXYLASE"/>
    <property type="match status" value="1"/>
</dbReference>
<dbReference type="STRING" id="98403.A0A151GPD9"/>
<dbReference type="Pfam" id="PF02666">
    <property type="entry name" value="PS_Dcarbxylase"/>
    <property type="match status" value="1"/>
</dbReference>
<dbReference type="InterPro" id="IPR022237">
    <property type="entry name" value="PsiD-like"/>
</dbReference>
<reference evidence="4 5" key="1">
    <citation type="journal article" date="2016" name="Sci. Rep.">
        <title>Insights into Adaptations to a Near-Obligate Nematode Endoparasitic Lifestyle from the Finished Genome of Drechmeria coniospora.</title>
        <authorList>
            <person name="Zhang L."/>
            <person name="Zhou Z."/>
            <person name="Guo Q."/>
            <person name="Fokkens L."/>
            <person name="Miskei M."/>
            <person name="Pocsi I."/>
            <person name="Zhang W."/>
            <person name="Chen M."/>
            <person name="Wang L."/>
            <person name="Sun Y."/>
            <person name="Donzelli B.G."/>
            <person name="Gibson D.M."/>
            <person name="Nelson D.R."/>
            <person name="Luo J.G."/>
            <person name="Rep M."/>
            <person name="Liu H."/>
            <person name="Yang S."/>
            <person name="Wang J."/>
            <person name="Krasnoff S.B."/>
            <person name="Xu Y."/>
            <person name="Molnar I."/>
            <person name="Lin M."/>
        </authorList>
    </citation>
    <scope>NUCLEOTIDE SEQUENCE [LARGE SCALE GENOMIC DNA]</scope>
    <source>
        <strain evidence="4 5">ARSEF 6962</strain>
    </source>
</reference>
<protein>
    <submittedName>
        <fullName evidence="4">Phosphatidylserine decarboxylase family protein</fullName>
    </submittedName>
</protein>
<dbReference type="GeneID" id="63712708"/>
<dbReference type="GO" id="GO:0006646">
    <property type="term" value="P:phosphatidylethanolamine biosynthetic process"/>
    <property type="evidence" value="ECO:0007669"/>
    <property type="project" value="TreeGrafter"/>
</dbReference>
<comment type="caution">
    <text evidence="4">The sequence shown here is derived from an EMBL/GenBank/DDBJ whole genome shotgun (WGS) entry which is preliminary data.</text>
</comment>
<dbReference type="RefSeq" id="XP_040658290.1">
    <property type="nucleotide sequence ID" value="XM_040797407.1"/>
</dbReference>
<evidence type="ECO:0000256" key="2">
    <source>
        <dbReference type="ARBA" id="ARBA00023239"/>
    </source>
</evidence>
<dbReference type="GO" id="GO:0005739">
    <property type="term" value="C:mitochondrion"/>
    <property type="evidence" value="ECO:0007669"/>
    <property type="project" value="TreeGrafter"/>
</dbReference>
<sequence>MPEPVVAPHRAGGWLPLDGNIMVAWLRRLVEDVDGRGEVPALANEVDDLRKLIDSRADLRMLASAMLDEVPAKAPYLDDPVGNRQIRHVGHLLELFSVIMTEKAPEWSQRGCDVGLIGFPFNALLDWPMATPSGYAFFLMPEVNARLRAILDAWRDELLATPASRYVLTADENMWLGGPALRAMERDGNLDGGSLPFDRLFRCDPTADHWGFRSWDDFFARRFRDVDALRPVASRDDAACVVAACESRPFALRSNVGRRDGFWLKGQPYSLDEMLDGHPWVGDLVGGTVYQAFLGATSYHRWHSHVAGTVVRTELIAGTYFSEPTMAGFYDDEGPDPAGPGLAQGYIAHVATRAIFYIEADEPVGRTVFVAVGMADVSTCRIHKRFRTGRPTRVDKGEEIGSFHHGGSTHCLIFRRGLDMDWVDEAKIGRSDRSMAVRSKLATVRAAT</sequence>
<keyword evidence="5" id="KW-1185">Reference proteome</keyword>
<name>A0A151GPD9_DRECN</name>
<dbReference type="Pfam" id="PF12588">
    <property type="entry name" value="PSDC"/>
    <property type="match status" value="1"/>
</dbReference>
<dbReference type="InParanoid" id="A0A151GPD9"/>
<evidence type="ECO:0000259" key="3">
    <source>
        <dbReference type="Pfam" id="PF12588"/>
    </source>
</evidence>
<dbReference type="PANTHER" id="PTHR10067:SF9">
    <property type="entry name" value="PHOSPHATIDYLSERINE DECARBOXYLASE FAMILY PROTEIN (AFU_ORTHOLOGUE AFUA_7G01730)"/>
    <property type="match status" value="1"/>
</dbReference>
<evidence type="ECO:0000256" key="1">
    <source>
        <dbReference type="ARBA" id="ARBA00022793"/>
    </source>
</evidence>
<accession>A0A151GPD9</accession>
<evidence type="ECO:0000313" key="5">
    <source>
        <dbReference type="Proteomes" id="UP000076580"/>
    </source>
</evidence>
<dbReference type="GO" id="GO:0004609">
    <property type="term" value="F:phosphatidylserine decarboxylase activity"/>
    <property type="evidence" value="ECO:0007669"/>
    <property type="project" value="InterPro"/>
</dbReference>
<organism evidence="4 5">
    <name type="scientific">Drechmeria coniospora</name>
    <name type="common">Nematophagous fungus</name>
    <name type="synonym">Meria coniospora</name>
    <dbReference type="NCBI Taxonomy" id="98403"/>
    <lineage>
        <taxon>Eukaryota</taxon>
        <taxon>Fungi</taxon>
        <taxon>Dikarya</taxon>
        <taxon>Ascomycota</taxon>
        <taxon>Pezizomycotina</taxon>
        <taxon>Sordariomycetes</taxon>
        <taxon>Hypocreomycetidae</taxon>
        <taxon>Hypocreales</taxon>
        <taxon>Ophiocordycipitaceae</taxon>
        <taxon>Drechmeria</taxon>
    </lineage>
</organism>
<keyword evidence="2" id="KW-0456">Lyase</keyword>
<evidence type="ECO:0000313" key="4">
    <source>
        <dbReference type="EMBL" id="KYK58938.1"/>
    </source>
</evidence>
<dbReference type="AlphaFoldDB" id="A0A151GPD9"/>
<dbReference type="Proteomes" id="UP000076580">
    <property type="component" value="Chromosome 01"/>
</dbReference>
<dbReference type="InterPro" id="IPR003817">
    <property type="entry name" value="PS_Dcarbxylase"/>
</dbReference>
<gene>
    <name evidence="4" type="ORF">DCS_00065</name>
</gene>
<proteinExistence type="predicted"/>